<dbReference type="PANTHER" id="PTHR22778">
    <property type="entry name" value="OVARIAN CANCER GENE-2 PROTEIN-RELATED"/>
    <property type="match status" value="1"/>
</dbReference>
<dbReference type="InterPro" id="IPR005645">
    <property type="entry name" value="FSH-like_dom"/>
</dbReference>
<keyword evidence="4" id="KW-1185">Reference proteome</keyword>
<gene>
    <name evidence="3" type="ORF">HU200_032078</name>
</gene>
<evidence type="ECO:0000313" key="4">
    <source>
        <dbReference type="Proteomes" id="UP000636709"/>
    </source>
</evidence>
<evidence type="ECO:0000256" key="1">
    <source>
        <dbReference type="SAM" id="SignalP"/>
    </source>
</evidence>
<dbReference type="Gene3D" id="3.40.50.1820">
    <property type="entry name" value="alpha/beta hydrolase"/>
    <property type="match status" value="1"/>
</dbReference>
<feature type="domain" description="Serine hydrolase" evidence="2">
    <location>
        <begin position="15"/>
        <end position="99"/>
    </location>
</feature>
<feature type="chain" id="PRO_5032644622" description="Serine hydrolase domain-containing protein" evidence="1">
    <location>
        <begin position="25"/>
        <end position="114"/>
    </location>
</feature>
<dbReference type="SUPFAM" id="SSF53474">
    <property type="entry name" value="alpha/beta-Hydrolases"/>
    <property type="match status" value="1"/>
</dbReference>
<accession>A0A835BNB2</accession>
<comment type="caution">
    <text evidence="3">The sequence shown here is derived from an EMBL/GenBank/DDBJ whole genome shotgun (WGS) entry which is preliminary data.</text>
</comment>
<protein>
    <recommendedName>
        <fullName evidence="2">Serine hydrolase domain-containing protein</fullName>
    </recommendedName>
</protein>
<organism evidence="3 4">
    <name type="scientific">Digitaria exilis</name>
    <dbReference type="NCBI Taxonomy" id="1010633"/>
    <lineage>
        <taxon>Eukaryota</taxon>
        <taxon>Viridiplantae</taxon>
        <taxon>Streptophyta</taxon>
        <taxon>Embryophyta</taxon>
        <taxon>Tracheophyta</taxon>
        <taxon>Spermatophyta</taxon>
        <taxon>Magnoliopsida</taxon>
        <taxon>Liliopsida</taxon>
        <taxon>Poales</taxon>
        <taxon>Poaceae</taxon>
        <taxon>PACMAD clade</taxon>
        <taxon>Panicoideae</taxon>
        <taxon>Panicodae</taxon>
        <taxon>Paniceae</taxon>
        <taxon>Anthephorinae</taxon>
        <taxon>Digitaria</taxon>
    </lineage>
</organism>
<dbReference type="AlphaFoldDB" id="A0A835BNB2"/>
<evidence type="ECO:0000313" key="3">
    <source>
        <dbReference type="EMBL" id="KAF8703286.1"/>
    </source>
</evidence>
<evidence type="ECO:0000259" key="2">
    <source>
        <dbReference type="Pfam" id="PF03959"/>
    </source>
</evidence>
<dbReference type="InterPro" id="IPR029058">
    <property type="entry name" value="AB_hydrolase_fold"/>
</dbReference>
<dbReference type="EMBL" id="JACEFO010001778">
    <property type="protein sequence ID" value="KAF8703286.1"/>
    <property type="molecule type" value="Genomic_DNA"/>
</dbReference>
<keyword evidence="1" id="KW-0732">Signal</keyword>
<name>A0A835BNB2_9POAL</name>
<reference evidence="3" key="1">
    <citation type="submission" date="2020-07" db="EMBL/GenBank/DDBJ databases">
        <title>Genome sequence and genetic diversity analysis of an under-domesticated orphan crop, white fonio (Digitaria exilis).</title>
        <authorList>
            <person name="Bennetzen J.L."/>
            <person name="Chen S."/>
            <person name="Ma X."/>
            <person name="Wang X."/>
            <person name="Yssel A.E.J."/>
            <person name="Chaluvadi S.R."/>
            <person name="Johnson M."/>
            <person name="Gangashetty P."/>
            <person name="Hamidou F."/>
            <person name="Sanogo M.D."/>
            <person name="Zwaenepoel A."/>
            <person name="Wallace J."/>
            <person name="Van De Peer Y."/>
            <person name="Van Deynze A."/>
        </authorList>
    </citation>
    <scope>NUCLEOTIDE SEQUENCE</scope>
    <source>
        <tissue evidence="3">Leaves</tissue>
    </source>
</reference>
<dbReference type="PANTHER" id="PTHR22778:SF51">
    <property type="entry name" value="DIHYDROFOLATE REDUCTASE"/>
    <property type="match status" value="1"/>
</dbReference>
<dbReference type="Proteomes" id="UP000636709">
    <property type="component" value="Unassembled WGS sequence"/>
</dbReference>
<sequence>MPIAYHGRNLIFANLLCVFRQGLALTGVTKVKCLIAIAGGKIHAPVAAARAFAGKIMCPSLHFIGDDDFVKDHSEELVEAFADPLVIRHPCGHTVPKLGEIRLVKTSGMIRLDV</sequence>
<dbReference type="Pfam" id="PF03959">
    <property type="entry name" value="FSH1"/>
    <property type="match status" value="1"/>
</dbReference>
<feature type="signal peptide" evidence="1">
    <location>
        <begin position="1"/>
        <end position="24"/>
    </location>
</feature>
<proteinExistence type="predicted"/>
<dbReference type="OrthoDB" id="414698at2759"/>